<dbReference type="Gene3D" id="3.40.50.1820">
    <property type="entry name" value="alpha/beta hydrolase"/>
    <property type="match status" value="1"/>
</dbReference>
<dbReference type="EMBL" id="JACGWV010000001">
    <property type="protein sequence ID" value="MBA8808368.1"/>
    <property type="molecule type" value="Genomic_DNA"/>
</dbReference>
<keyword evidence="4" id="KW-1185">Reference proteome</keyword>
<gene>
    <name evidence="3" type="ORF">FHX71_002310</name>
</gene>
<dbReference type="GO" id="GO:0016787">
    <property type="term" value="F:hydrolase activity"/>
    <property type="evidence" value="ECO:0007669"/>
    <property type="project" value="UniProtKB-KW"/>
</dbReference>
<dbReference type="AlphaFoldDB" id="A0A7W3J8R5"/>
<evidence type="ECO:0000313" key="4">
    <source>
        <dbReference type="Proteomes" id="UP000540568"/>
    </source>
</evidence>
<keyword evidence="1 3" id="KW-0378">Hydrolase</keyword>
<sequence length="330" mass="35886">MTTPIRPVPSAQVKRYLDSLTPQANYWGRDVAALRRQARGHVLAFRGPLEPVAHVETVEAGGVPSRLYRPRGDEDDVLVWMHGGGWMLGDLDCCEGVARAIANRAGCAVLTVDYRLAPEHPFPAAFDDTWAAVGWAREHFAGVAVGGDSAGGNLAAAAALRARDSQVDLALQLLVYPVLDSIMDTPAKRRFVTSYSTFAGTVDYGRTAFERIAYLWDAYVPDRPMRRSPVVSPLHAETLRGVSPAVVITAEHDILRGESLEYAARLRVDLVPVEVHDYPGQIHGFIEYLGVMPDATDALDKAGSALRRAFAHRDPDRAGLAISTPSDIHS</sequence>
<dbReference type="InterPro" id="IPR029058">
    <property type="entry name" value="AB_hydrolase_fold"/>
</dbReference>
<evidence type="ECO:0000313" key="3">
    <source>
        <dbReference type="EMBL" id="MBA8808368.1"/>
    </source>
</evidence>
<reference evidence="3 4" key="1">
    <citation type="submission" date="2020-07" db="EMBL/GenBank/DDBJ databases">
        <title>Sequencing the genomes of 1000 actinobacteria strains.</title>
        <authorList>
            <person name="Klenk H.-P."/>
        </authorList>
    </citation>
    <scope>NUCLEOTIDE SEQUENCE [LARGE SCALE GENOMIC DNA]</scope>
    <source>
        <strain evidence="3 4">DSM 44121</strain>
    </source>
</reference>
<proteinExistence type="predicted"/>
<comment type="caution">
    <text evidence="3">The sequence shown here is derived from an EMBL/GenBank/DDBJ whole genome shotgun (WGS) entry which is preliminary data.</text>
</comment>
<dbReference type="PANTHER" id="PTHR48081">
    <property type="entry name" value="AB HYDROLASE SUPERFAMILY PROTEIN C4A8.06C"/>
    <property type="match status" value="1"/>
</dbReference>
<dbReference type="Pfam" id="PF07859">
    <property type="entry name" value="Abhydrolase_3"/>
    <property type="match status" value="1"/>
</dbReference>
<dbReference type="EC" id="3.1.1.-" evidence="3"/>
<accession>A0A7W3J8R5</accession>
<dbReference type="RefSeq" id="WP_182616325.1">
    <property type="nucleotide sequence ID" value="NZ_BAAATF010000003.1"/>
</dbReference>
<evidence type="ECO:0000259" key="2">
    <source>
        <dbReference type="Pfam" id="PF07859"/>
    </source>
</evidence>
<dbReference type="Proteomes" id="UP000540568">
    <property type="component" value="Unassembled WGS sequence"/>
</dbReference>
<organism evidence="3 4">
    <name type="scientific">Promicromonospora sukumoe</name>
    <dbReference type="NCBI Taxonomy" id="88382"/>
    <lineage>
        <taxon>Bacteria</taxon>
        <taxon>Bacillati</taxon>
        <taxon>Actinomycetota</taxon>
        <taxon>Actinomycetes</taxon>
        <taxon>Micrococcales</taxon>
        <taxon>Promicromonosporaceae</taxon>
        <taxon>Promicromonospora</taxon>
    </lineage>
</organism>
<dbReference type="InterPro" id="IPR013094">
    <property type="entry name" value="AB_hydrolase_3"/>
</dbReference>
<dbReference type="InterPro" id="IPR050300">
    <property type="entry name" value="GDXG_lipolytic_enzyme"/>
</dbReference>
<feature type="domain" description="Alpha/beta hydrolase fold-3" evidence="2">
    <location>
        <begin position="78"/>
        <end position="286"/>
    </location>
</feature>
<name>A0A7W3J8R5_9MICO</name>
<protein>
    <submittedName>
        <fullName evidence="3">Acetyl esterase</fullName>
        <ecNumber evidence="3">3.1.1.-</ecNumber>
    </submittedName>
</protein>
<dbReference type="PANTHER" id="PTHR48081:SF8">
    <property type="entry name" value="ALPHA_BETA HYDROLASE FOLD-3 DOMAIN-CONTAINING PROTEIN-RELATED"/>
    <property type="match status" value="1"/>
</dbReference>
<dbReference type="SUPFAM" id="SSF53474">
    <property type="entry name" value="alpha/beta-Hydrolases"/>
    <property type="match status" value="1"/>
</dbReference>
<evidence type="ECO:0000256" key="1">
    <source>
        <dbReference type="ARBA" id="ARBA00022801"/>
    </source>
</evidence>